<proteinExistence type="predicted"/>
<evidence type="ECO:0000313" key="1">
    <source>
        <dbReference type="EMBL" id="MFD2542754.1"/>
    </source>
</evidence>
<name>A0ABW5K3S2_9FLAO</name>
<comment type="caution">
    <text evidence="1">The sequence shown here is derived from an EMBL/GenBank/DDBJ whole genome shotgun (WGS) entry which is preliminary data.</text>
</comment>
<reference evidence="2" key="1">
    <citation type="journal article" date="2019" name="Int. J. Syst. Evol. Microbiol.">
        <title>The Global Catalogue of Microorganisms (GCM) 10K type strain sequencing project: providing services to taxonomists for standard genome sequencing and annotation.</title>
        <authorList>
            <consortium name="The Broad Institute Genomics Platform"/>
            <consortium name="The Broad Institute Genome Sequencing Center for Infectious Disease"/>
            <person name="Wu L."/>
            <person name="Ma J."/>
        </authorList>
    </citation>
    <scope>NUCLEOTIDE SEQUENCE [LARGE SCALE GENOMIC DNA]</scope>
    <source>
        <strain evidence="2">KCTC 42808</strain>
    </source>
</reference>
<evidence type="ECO:0008006" key="3">
    <source>
        <dbReference type="Google" id="ProtNLM"/>
    </source>
</evidence>
<gene>
    <name evidence="1" type="ORF">ACFSSB_10535</name>
</gene>
<accession>A0ABW5K3S2</accession>
<protein>
    <recommendedName>
        <fullName evidence="3">Lipoprotein</fullName>
    </recommendedName>
</protein>
<sequence length="200" mass="23501">MRYLLISVCFFCFGCASFSKKNNFNPVTTTSNISNPYFANTSLDYIYKANIEVYDNTFGGIFIVKKLGEQQHRIVFTTEMGNKLFDFSFNKDQFKVNYILEDLDKKILINILKKDFKVLITENLKTEETYSFHSETIKKTKLSNKTYYYFETPELSQVIRANNQKEKVRFLFTKINDNIAQHIEIIHSNIKLKISLKSIN</sequence>
<keyword evidence="2" id="KW-1185">Reference proteome</keyword>
<dbReference type="EMBL" id="JBHULM010000011">
    <property type="protein sequence ID" value="MFD2542754.1"/>
    <property type="molecule type" value="Genomic_DNA"/>
</dbReference>
<dbReference type="RefSeq" id="WP_379903955.1">
    <property type="nucleotide sequence ID" value="NZ_JBHULM010000011.1"/>
</dbReference>
<organism evidence="1 2">
    <name type="scientific">Lacinutrix gracilariae</name>
    <dbReference type="NCBI Taxonomy" id="1747198"/>
    <lineage>
        <taxon>Bacteria</taxon>
        <taxon>Pseudomonadati</taxon>
        <taxon>Bacteroidota</taxon>
        <taxon>Flavobacteriia</taxon>
        <taxon>Flavobacteriales</taxon>
        <taxon>Flavobacteriaceae</taxon>
        <taxon>Lacinutrix</taxon>
    </lineage>
</organism>
<evidence type="ECO:0000313" key="2">
    <source>
        <dbReference type="Proteomes" id="UP001597467"/>
    </source>
</evidence>
<dbReference type="Proteomes" id="UP001597467">
    <property type="component" value="Unassembled WGS sequence"/>
</dbReference>